<dbReference type="Proteomes" id="UP000718281">
    <property type="component" value="Unassembled WGS sequence"/>
</dbReference>
<evidence type="ECO:0000313" key="2">
    <source>
        <dbReference type="EMBL" id="MBK7272572.1"/>
    </source>
</evidence>
<name>A0A934X3B4_9MICO</name>
<dbReference type="EMBL" id="JADJIB010000002">
    <property type="protein sequence ID" value="MBK7272572.1"/>
    <property type="molecule type" value="Genomic_DNA"/>
</dbReference>
<comment type="caution">
    <text evidence="1">The sequence shown here is derived from an EMBL/GenBank/DDBJ whole genome shotgun (WGS) entry which is preliminary data.</text>
</comment>
<proteinExistence type="predicted"/>
<evidence type="ECO:0000313" key="1">
    <source>
        <dbReference type="EMBL" id="MBK6300247.1"/>
    </source>
</evidence>
<dbReference type="EMBL" id="JADIXZ010000003">
    <property type="protein sequence ID" value="MBK6300247.1"/>
    <property type="molecule type" value="Genomic_DNA"/>
</dbReference>
<evidence type="ECO:0000313" key="4">
    <source>
        <dbReference type="Proteomes" id="UP000726105"/>
    </source>
</evidence>
<reference evidence="3 4" key="1">
    <citation type="submission" date="2020-10" db="EMBL/GenBank/DDBJ databases">
        <title>Connecting structure to function with the recovery of over 1000 high-quality activated sludge metagenome-assembled genomes encoding full-length rRNA genes using long-read sequencing.</title>
        <authorList>
            <person name="Singleton C.M."/>
            <person name="Petriglieri F."/>
            <person name="Kristensen J.M."/>
            <person name="Kirkegaard R.H."/>
            <person name="Michaelsen T.Y."/>
            <person name="Andersen M.H."/>
            <person name="Karst S.M."/>
            <person name="Dueholm M.S."/>
            <person name="Nielsen P.H."/>
            <person name="Albertsen M."/>
        </authorList>
    </citation>
    <scope>NUCLEOTIDE SEQUENCE [LARGE SCALE GENOMIC DNA]</scope>
    <source>
        <strain evidence="1">AalE_18-Q3-R2-46_BAT3C.188</strain>
        <strain evidence="2">Ega_18-Q3-R5-49_MAXAC.001</strain>
    </source>
</reference>
<gene>
    <name evidence="1" type="ORF">IPF40_04055</name>
    <name evidence="2" type="ORF">IPI13_05200</name>
</gene>
<organism evidence="1 3">
    <name type="scientific">Candidatus Phosphoribacter hodrii</name>
    <dbReference type="NCBI Taxonomy" id="2953743"/>
    <lineage>
        <taxon>Bacteria</taxon>
        <taxon>Bacillati</taxon>
        <taxon>Actinomycetota</taxon>
        <taxon>Actinomycetes</taxon>
        <taxon>Micrococcales</taxon>
        <taxon>Dermatophilaceae</taxon>
        <taxon>Candidatus Phosphoribacter</taxon>
    </lineage>
</organism>
<protein>
    <submittedName>
        <fullName evidence="1">Uncharacterized protein</fullName>
    </submittedName>
</protein>
<dbReference type="AlphaFoldDB" id="A0A934X3B4"/>
<accession>A0A934X3B4</accession>
<dbReference type="Proteomes" id="UP000726105">
    <property type="component" value="Unassembled WGS sequence"/>
</dbReference>
<evidence type="ECO:0000313" key="3">
    <source>
        <dbReference type="Proteomes" id="UP000718281"/>
    </source>
</evidence>
<sequence>MDNNGTTFDLDQCRAAIRAATTAITELMGLLWQVEDAELGPLLGTLDQLAALAEGARAALIREAESRGETLRVAGRVDVWVGR</sequence>